<feature type="domain" description="Excalibur calcium-binding" evidence="2">
    <location>
        <begin position="93"/>
        <end position="133"/>
    </location>
</feature>
<sequence>MNQSFKFLTAFIFLTACTPPSPSQQTLVNQAQKMNTASLWVQQQYTESPVMLAIVEAELAVRGETRTSTSYIGKRSRSGYRKSQYPRGGGGQDTQNCSDFTNVAQAQRFFLAAGGPVYDPNNLDRDGDGLACEWGTYINKIARSNVRAAKARTPRRYTNRVCYTGPRGGTYTITSSGRKNYGGC</sequence>
<dbReference type="SMART" id="SM00894">
    <property type="entry name" value="Excalibur"/>
    <property type="match status" value="1"/>
</dbReference>
<dbReference type="AlphaFoldDB" id="A0A3B0RW22"/>
<dbReference type="Pfam" id="PF05901">
    <property type="entry name" value="Excalibur"/>
    <property type="match status" value="1"/>
</dbReference>
<evidence type="ECO:0000256" key="1">
    <source>
        <dbReference type="SAM" id="MobiDB-lite"/>
    </source>
</evidence>
<accession>A0A3B0RW22</accession>
<protein>
    <recommendedName>
        <fullName evidence="2">Excalibur calcium-binding domain-containing protein</fullName>
    </recommendedName>
</protein>
<proteinExistence type="predicted"/>
<dbReference type="PROSITE" id="PS51257">
    <property type="entry name" value="PROKAR_LIPOPROTEIN"/>
    <property type="match status" value="1"/>
</dbReference>
<name>A0A3B0RW22_9ZZZZ</name>
<gene>
    <name evidence="3" type="ORF">MNBD_ALPHA07-2083</name>
</gene>
<dbReference type="EMBL" id="UOEG01000094">
    <property type="protein sequence ID" value="VAV92696.1"/>
    <property type="molecule type" value="Genomic_DNA"/>
</dbReference>
<feature type="region of interest" description="Disordered" evidence="1">
    <location>
        <begin position="66"/>
        <end position="93"/>
    </location>
</feature>
<organism evidence="3">
    <name type="scientific">hydrothermal vent metagenome</name>
    <dbReference type="NCBI Taxonomy" id="652676"/>
    <lineage>
        <taxon>unclassified sequences</taxon>
        <taxon>metagenomes</taxon>
        <taxon>ecological metagenomes</taxon>
    </lineage>
</organism>
<reference evidence="3" key="1">
    <citation type="submission" date="2018-06" db="EMBL/GenBank/DDBJ databases">
        <authorList>
            <person name="Zhirakovskaya E."/>
        </authorList>
    </citation>
    <scope>NUCLEOTIDE SEQUENCE</scope>
</reference>
<dbReference type="InterPro" id="IPR008613">
    <property type="entry name" value="Excalibur_Ca-bd_domain"/>
</dbReference>
<evidence type="ECO:0000259" key="2">
    <source>
        <dbReference type="SMART" id="SM00894"/>
    </source>
</evidence>
<evidence type="ECO:0000313" key="3">
    <source>
        <dbReference type="EMBL" id="VAV92696.1"/>
    </source>
</evidence>